<dbReference type="AlphaFoldDB" id="A0A5C3MWX5"/>
<gene>
    <name evidence="2" type="ORF">OE88DRAFT_1646803</name>
</gene>
<protein>
    <submittedName>
        <fullName evidence="2">Uncharacterized protein</fullName>
    </submittedName>
</protein>
<evidence type="ECO:0000313" key="3">
    <source>
        <dbReference type="Proteomes" id="UP000305948"/>
    </source>
</evidence>
<organism evidence="2 3">
    <name type="scientific">Heliocybe sulcata</name>
    <dbReference type="NCBI Taxonomy" id="5364"/>
    <lineage>
        <taxon>Eukaryota</taxon>
        <taxon>Fungi</taxon>
        <taxon>Dikarya</taxon>
        <taxon>Basidiomycota</taxon>
        <taxon>Agaricomycotina</taxon>
        <taxon>Agaricomycetes</taxon>
        <taxon>Gloeophyllales</taxon>
        <taxon>Gloeophyllaceae</taxon>
        <taxon>Heliocybe</taxon>
    </lineage>
</organism>
<dbReference type="Proteomes" id="UP000305948">
    <property type="component" value="Unassembled WGS sequence"/>
</dbReference>
<sequence>MYMALFAGEFIEDLLYCQAKCAWDERKGNSQRQENRTQTSRKVESEFCCADLKSRSISKVKKEGEEQPVPKSAHSHANEEHLGRQKPNCTGEGRPGLIKSHTGKEQPGTKGTPHGRRATLLTGFTRTLRLLRDYDKGREKSPHRETVLKLFRNTGMLGREIVFEKGLVESLRHEVSRWEVQDEERQAEQGEETGSLVGVCPAGELECIVAGLATEGADMPPPVSCAVVSVSSISEGIPVPTDLILLTSDEQGAIAAFRIDLTVVR</sequence>
<evidence type="ECO:0000256" key="1">
    <source>
        <dbReference type="SAM" id="MobiDB-lite"/>
    </source>
</evidence>
<name>A0A5C3MWX5_9AGAM</name>
<feature type="region of interest" description="Disordered" evidence="1">
    <location>
        <begin position="59"/>
        <end position="117"/>
    </location>
</feature>
<reference evidence="2 3" key="1">
    <citation type="journal article" date="2019" name="Nat. Ecol. Evol.">
        <title>Megaphylogeny resolves global patterns of mushroom evolution.</title>
        <authorList>
            <person name="Varga T."/>
            <person name="Krizsan K."/>
            <person name="Foldi C."/>
            <person name="Dima B."/>
            <person name="Sanchez-Garcia M."/>
            <person name="Sanchez-Ramirez S."/>
            <person name="Szollosi G.J."/>
            <person name="Szarkandi J.G."/>
            <person name="Papp V."/>
            <person name="Albert L."/>
            <person name="Andreopoulos W."/>
            <person name="Angelini C."/>
            <person name="Antonin V."/>
            <person name="Barry K.W."/>
            <person name="Bougher N.L."/>
            <person name="Buchanan P."/>
            <person name="Buyck B."/>
            <person name="Bense V."/>
            <person name="Catcheside P."/>
            <person name="Chovatia M."/>
            <person name="Cooper J."/>
            <person name="Damon W."/>
            <person name="Desjardin D."/>
            <person name="Finy P."/>
            <person name="Geml J."/>
            <person name="Haridas S."/>
            <person name="Hughes K."/>
            <person name="Justo A."/>
            <person name="Karasinski D."/>
            <person name="Kautmanova I."/>
            <person name="Kiss B."/>
            <person name="Kocsube S."/>
            <person name="Kotiranta H."/>
            <person name="LaButti K.M."/>
            <person name="Lechner B.E."/>
            <person name="Liimatainen K."/>
            <person name="Lipzen A."/>
            <person name="Lukacs Z."/>
            <person name="Mihaltcheva S."/>
            <person name="Morgado L.N."/>
            <person name="Niskanen T."/>
            <person name="Noordeloos M.E."/>
            <person name="Ohm R.A."/>
            <person name="Ortiz-Santana B."/>
            <person name="Ovrebo C."/>
            <person name="Racz N."/>
            <person name="Riley R."/>
            <person name="Savchenko A."/>
            <person name="Shiryaev A."/>
            <person name="Soop K."/>
            <person name="Spirin V."/>
            <person name="Szebenyi C."/>
            <person name="Tomsovsky M."/>
            <person name="Tulloss R.E."/>
            <person name="Uehling J."/>
            <person name="Grigoriev I.V."/>
            <person name="Vagvolgyi C."/>
            <person name="Papp T."/>
            <person name="Martin F.M."/>
            <person name="Miettinen O."/>
            <person name="Hibbett D.S."/>
            <person name="Nagy L.G."/>
        </authorList>
    </citation>
    <scope>NUCLEOTIDE SEQUENCE [LARGE SCALE GENOMIC DNA]</scope>
    <source>
        <strain evidence="2 3">OMC1185</strain>
    </source>
</reference>
<evidence type="ECO:0000313" key="2">
    <source>
        <dbReference type="EMBL" id="TFK48666.1"/>
    </source>
</evidence>
<dbReference type="EMBL" id="ML213518">
    <property type="protein sequence ID" value="TFK48666.1"/>
    <property type="molecule type" value="Genomic_DNA"/>
</dbReference>
<proteinExistence type="predicted"/>
<keyword evidence="3" id="KW-1185">Reference proteome</keyword>
<accession>A0A5C3MWX5</accession>